<evidence type="ECO:0000259" key="2">
    <source>
        <dbReference type="Pfam" id="PF13649"/>
    </source>
</evidence>
<dbReference type="GO" id="GO:0008168">
    <property type="term" value="F:methyltransferase activity"/>
    <property type="evidence" value="ECO:0007669"/>
    <property type="project" value="UniProtKB-KW"/>
</dbReference>
<evidence type="ECO:0000256" key="1">
    <source>
        <dbReference type="SAM" id="MobiDB-lite"/>
    </source>
</evidence>
<feature type="region of interest" description="Disordered" evidence="1">
    <location>
        <begin position="199"/>
        <end position="223"/>
    </location>
</feature>
<protein>
    <submittedName>
        <fullName evidence="3">Class I SAM-dependent methyltransferase</fullName>
    </submittedName>
</protein>
<dbReference type="CDD" id="cd02440">
    <property type="entry name" value="AdoMet_MTases"/>
    <property type="match status" value="1"/>
</dbReference>
<dbReference type="PANTHER" id="PTHR42912">
    <property type="entry name" value="METHYLTRANSFERASE"/>
    <property type="match status" value="1"/>
</dbReference>
<evidence type="ECO:0000313" key="3">
    <source>
        <dbReference type="EMBL" id="GAA1908391.1"/>
    </source>
</evidence>
<dbReference type="Pfam" id="PF13649">
    <property type="entry name" value="Methyltransf_25"/>
    <property type="match status" value="1"/>
</dbReference>
<dbReference type="Gene3D" id="3.40.50.150">
    <property type="entry name" value="Vaccinia Virus protein VP39"/>
    <property type="match status" value="1"/>
</dbReference>
<dbReference type="InterPro" id="IPR050508">
    <property type="entry name" value="Methyltransf_Superfamily"/>
</dbReference>
<dbReference type="InterPro" id="IPR041698">
    <property type="entry name" value="Methyltransf_25"/>
</dbReference>
<dbReference type="EMBL" id="BAAAMJ010000015">
    <property type="protein sequence ID" value="GAA1908391.1"/>
    <property type="molecule type" value="Genomic_DNA"/>
</dbReference>
<dbReference type="RefSeq" id="WP_344260167.1">
    <property type="nucleotide sequence ID" value="NZ_BAAAMJ010000015.1"/>
</dbReference>
<organism evidence="3 4">
    <name type="scientific">Streptomyces sodiiphilus</name>
    <dbReference type="NCBI Taxonomy" id="226217"/>
    <lineage>
        <taxon>Bacteria</taxon>
        <taxon>Bacillati</taxon>
        <taxon>Actinomycetota</taxon>
        <taxon>Actinomycetes</taxon>
        <taxon>Kitasatosporales</taxon>
        <taxon>Streptomycetaceae</taxon>
        <taxon>Streptomyces</taxon>
    </lineage>
</organism>
<dbReference type="InterPro" id="IPR029063">
    <property type="entry name" value="SAM-dependent_MTases_sf"/>
</dbReference>
<comment type="caution">
    <text evidence="3">The sequence shown here is derived from an EMBL/GenBank/DDBJ whole genome shotgun (WGS) entry which is preliminary data.</text>
</comment>
<feature type="domain" description="Methyltransferase" evidence="2">
    <location>
        <begin position="54"/>
        <end position="144"/>
    </location>
</feature>
<keyword evidence="3" id="KW-0489">Methyltransferase</keyword>
<evidence type="ECO:0000313" key="4">
    <source>
        <dbReference type="Proteomes" id="UP001501303"/>
    </source>
</evidence>
<proteinExistence type="predicted"/>
<reference evidence="4" key="1">
    <citation type="journal article" date="2019" name="Int. J. Syst. Evol. Microbiol.">
        <title>The Global Catalogue of Microorganisms (GCM) 10K type strain sequencing project: providing services to taxonomists for standard genome sequencing and annotation.</title>
        <authorList>
            <consortium name="The Broad Institute Genomics Platform"/>
            <consortium name="The Broad Institute Genome Sequencing Center for Infectious Disease"/>
            <person name="Wu L."/>
            <person name="Ma J."/>
        </authorList>
    </citation>
    <scope>NUCLEOTIDE SEQUENCE [LARGE SCALE GENOMIC DNA]</scope>
    <source>
        <strain evidence="4">JCM 13581</strain>
    </source>
</reference>
<dbReference type="Proteomes" id="UP001501303">
    <property type="component" value="Unassembled WGS sequence"/>
</dbReference>
<keyword evidence="4" id="KW-1185">Reference proteome</keyword>
<sequence>MPDSSFLDATRGSYDVLASSYLDRLDPDLDLPPLSQALHRTFAELVKAQGGGPVADVGCGPGWVTDILHGLGLDVFGIDLSPGMVAEARRTYPGLRFEVGSMLSLDLEDATLGGLLASYSIIHIPRDRLPEVFAEFHRVLAPGGQLMLTFQVGDESLHFDEAWGKSVSLDFYRQQPSDVVGLLREAGFEVTAEIVRHPEPTEKSPHGCVMARKPLPGGPGEAA</sequence>
<gene>
    <name evidence="3" type="ORF">GCM10009716_17920</name>
</gene>
<dbReference type="SUPFAM" id="SSF53335">
    <property type="entry name" value="S-adenosyl-L-methionine-dependent methyltransferases"/>
    <property type="match status" value="1"/>
</dbReference>
<dbReference type="GO" id="GO:0032259">
    <property type="term" value="P:methylation"/>
    <property type="evidence" value="ECO:0007669"/>
    <property type="project" value="UniProtKB-KW"/>
</dbReference>
<accession>A0ABP5AA95</accession>
<name>A0ABP5AA95_9ACTN</name>
<keyword evidence="3" id="KW-0808">Transferase</keyword>